<dbReference type="InterPro" id="IPR023596">
    <property type="entry name" value="Peptidase_PrsW_arch/bac"/>
</dbReference>
<comment type="caution">
    <text evidence="11">The sequence shown here is derived from an EMBL/GenBank/DDBJ whole genome shotgun (WGS) entry which is preliminary data.</text>
</comment>
<dbReference type="PANTHER" id="PTHR36844:SF1">
    <property type="entry name" value="PROTEASE PRSW"/>
    <property type="match status" value="1"/>
</dbReference>
<feature type="transmembrane region" description="Helical" evidence="10">
    <location>
        <begin position="136"/>
        <end position="156"/>
    </location>
</feature>
<keyword evidence="8 10" id="KW-1133">Transmembrane helix</keyword>
<sequence length="235" mass="26991">MFIRILIIAITPAISIGLAVYLTDRYDREPISLLAKSFVGGMIIVLPTIIVERLLVRFNIFGGVLGILYTAFIVAGFTEEYFKRYTVLKVAYHKEDFDEKLDGIVYSVFVSLGLATVENIMYLLRFSNFNPYVGLYRGVLSVPAHAVFGVTMGYYLSLAKFSTSETEEKKNIRKALYMPLVLHGIFNFILMLGIPQTTLIFIPYVFYLWKTNQKKLNKYIYESKVNFLDKDNFDN</sequence>
<keyword evidence="4" id="KW-1003">Cell membrane</keyword>
<evidence type="ECO:0000256" key="6">
    <source>
        <dbReference type="ARBA" id="ARBA00022692"/>
    </source>
</evidence>
<dbReference type="Proteomes" id="UP000724672">
    <property type="component" value="Unassembled WGS sequence"/>
</dbReference>
<name>A0A942UVI0_9FIRM</name>
<dbReference type="PANTHER" id="PTHR36844">
    <property type="entry name" value="PROTEASE PRSW"/>
    <property type="match status" value="1"/>
</dbReference>
<evidence type="ECO:0000256" key="2">
    <source>
        <dbReference type="ARBA" id="ARBA00009165"/>
    </source>
</evidence>
<feature type="transmembrane region" description="Helical" evidence="10">
    <location>
        <begin position="5"/>
        <end position="22"/>
    </location>
</feature>
<comment type="similarity">
    <text evidence="2">Belongs to the protease PrsW family.</text>
</comment>
<evidence type="ECO:0000313" key="12">
    <source>
        <dbReference type="Proteomes" id="UP000724672"/>
    </source>
</evidence>
<dbReference type="GO" id="GO:0006508">
    <property type="term" value="P:proteolysis"/>
    <property type="evidence" value="ECO:0007669"/>
    <property type="project" value="UniProtKB-KW"/>
</dbReference>
<feature type="transmembrane region" description="Helical" evidence="10">
    <location>
        <begin position="176"/>
        <end position="209"/>
    </location>
</feature>
<keyword evidence="9 10" id="KW-0472">Membrane</keyword>
<reference evidence="11" key="1">
    <citation type="submission" date="2019-12" db="EMBL/GenBank/DDBJ databases">
        <title>Clostridiaceae gen. nov. sp. nov., isolated from sediment in Xinjiang, China.</title>
        <authorList>
            <person name="Zhang R."/>
        </authorList>
    </citation>
    <scope>NUCLEOTIDE SEQUENCE</scope>
    <source>
        <strain evidence="11">D2Q-11</strain>
    </source>
</reference>
<gene>
    <name evidence="11" type="ORF">GOQ27_07330</name>
</gene>
<feature type="transmembrane region" description="Helical" evidence="10">
    <location>
        <begin position="104"/>
        <end position="124"/>
    </location>
</feature>
<keyword evidence="6 10" id="KW-0812">Transmembrane</keyword>
<dbReference type="GO" id="GO:0008237">
    <property type="term" value="F:metallopeptidase activity"/>
    <property type="evidence" value="ECO:0007669"/>
    <property type="project" value="UniProtKB-KW"/>
</dbReference>
<dbReference type="GO" id="GO:0005886">
    <property type="term" value="C:plasma membrane"/>
    <property type="evidence" value="ECO:0007669"/>
    <property type="project" value="UniProtKB-SubCell"/>
</dbReference>
<dbReference type="EMBL" id="WSFT01000029">
    <property type="protein sequence ID" value="MBS4538270.1"/>
    <property type="molecule type" value="Genomic_DNA"/>
</dbReference>
<evidence type="ECO:0000313" key="11">
    <source>
        <dbReference type="EMBL" id="MBS4538270.1"/>
    </source>
</evidence>
<comment type="subcellular location">
    <subcellularLocation>
        <location evidence="1">Cell membrane</location>
        <topology evidence="1">Multi-pass membrane protein</topology>
    </subcellularLocation>
</comment>
<evidence type="ECO:0000256" key="9">
    <source>
        <dbReference type="ARBA" id="ARBA00023136"/>
    </source>
</evidence>
<evidence type="ECO:0000256" key="10">
    <source>
        <dbReference type="SAM" id="Phobius"/>
    </source>
</evidence>
<dbReference type="Pfam" id="PF13367">
    <property type="entry name" value="PrsW-protease"/>
    <property type="match status" value="1"/>
</dbReference>
<dbReference type="PIRSF" id="PIRSF016933">
    <property type="entry name" value="PrsW"/>
    <property type="match status" value="1"/>
</dbReference>
<accession>A0A942UVI0</accession>
<organism evidence="11 12">
    <name type="scientific">Anaeromonas frigoriresistens</name>
    <dbReference type="NCBI Taxonomy" id="2683708"/>
    <lineage>
        <taxon>Bacteria</taxon>
        <taxon>Bacillati</taxon>
        <taxon>Bacillota</taxon>
        <taxon>Tissierellia</taxon>
        <taxon>Tissierellales</taxon>
        <taxon>Thermohalobacteraceae</taxon>
        <taxon>Anaeromonas</taxon>
    </lineage>
</organism>
<feature type="transmembrane region" description="Helical" evidence="10">
    <location>
        <begin position="58"/>
        <end position="78"/>
    </location>
</feature>
<evidence type="ECO:0000256" key="3">
    <source>
        <dbReference type="ARBA" id="ARBA00018997"/>
    </source>
</evidence>
<evidence type="ECO:0000256" key="5">
    <source>
        <dbReference type="ARBA" id="ARBA00022670"/>
    </source>
</evidence>
<evidence type="ECO:0000256" key="7">
    <source>
        <dbReference type="ARBA" id="ARBA00022801"/>
    </source>
</evidence>
<proteinExistence type="inferred from homology"/>
<evidence type="ECO:0000256" key="4">
    <source>
        <dbReference type="ARBA" id="ARBA00022475"/>
    </source>
</evidence>
<dbReference type="AlphaFoldDB" id="A0A942UVI0"/>
<feature type="transmembrane region" description="Helical" evidence="10">
    <location>
        <begin position="34"/>
        <end position="51"/>
    </location>
</feature>
<evidence type="ECO:0000256" key="1">
    <source>
        <dbReference type="ARBA" id="ARBA00004651"/>
    </source>
</evidence>
<keyword evidence="11" id="KW-0482">Metalloprotease</keyword>
<keyword evidence="7" id="KW-0378">Hydrolase</keyword>
<keyword evidence="5" id="KW-0645">Protease</keyword>
<dbReference type="RefSeq" id="WP_203366195.1">
    <property type="nucleotide sequence ID" value="NZ_WSFT01000029.1"/>
</dbReference>
<evidence type="ECO:0000256" key="8">
    <source>
        <dbReference type="ARBA" id="ARBA00022989"/>
    </source>
</evidence>
<keyword evidence="12" id="KW-1185">Reference proteome</keyword>
<dbReference type="InterPro" id="IPR026898">
    <property type="entry name" value="PrsW"/>
</dbReference>
<protein>
    <recommendedName>
        <fullName evidence="3">Protease PrsW</fullName>
    </recommendedName>
</protein>